<evidence type="ECO:0000256" key="1">
    <source>
        <dbReference type="ARBA" id="ARBA00003767"/>
    </source>
</evidence>
<dbReference type="InterPro" id="IPR012934">
    <property type="entry name" value="Znf_AD"/>
</dbReference>
<evidence type="ECO:0000256" key="11">
    <source>
        <dbReference type="PROSITE-ProRule" id="PRU00042"/>
    </source>
</evidence>
<feature type="domain" description="ZAD" evidence="15">
    <location>
        <begin position="5"/>
        <end position="79"/>
    </location>
</feature>
<evidence type="ECO:0000256" key="6">
    <source>
        <dbReference type="ARBA" id="ARBA00022833"/>
    </source>
</evidence>
<dbReference type="PANTHER" id="PTHR24379">
    <property type="entry name" value="KRAB AND ZINC FINGER DOMAIN-CONTAINING"/>
    <property type="match status" value="1"/>
</dbReference>
<evidence type="ECO:0000259" key="15">
    <source>
        <dbReference type="PROSITE" id="PS51915"/>
    </source>
</evidence>
<dbReference type="GO" id="GO:0003677">
    <property type="term" value="F:DNA binding"/>
    <property type="evidence" value="ECO:0007669"/>
    <property type="project" value="UniProtKB-KW"/>
</dbReference>
<evidence type="ECO:0000256" key="4">
    <source>
        <dbReference type="ARBA" id="ARBA00022737"/>
    </source>
</evidence>
<dbReference type="PROSITE" id="PS50157">
    <property type="entry name" value="ZINC_FINGER_C2H2_2"/>
    <property type="match status" value="5"/>
</dbReference>
<dbReference type="PANTHER" id="PTHR24379:SF121">
    <property type="entry name" value="C2H2-TYPE DOMAIN-CONTAINING PROTEIN"/>
    <property type="match status" value="1"/>
</dbReference>
<dbReference type="Proteomes" id="UP000829999">
    <property type="component" value="Chromosome 24"/>
</dbReference>
<dbReference type="FunFam" id="3.30.160.60:FF:000097">
    <property type="entry name" value="Zinc finger protein"/>
    <property type="match status" value="1"/>
</dbReference>
<dbReference type="InterPro" id="IPR036236">
    <property type="entry name" value="Znf_C2H2_sf"/>
</dbReference>
<gene>
    <name evidence="17" type="primary">LOC118278661</name>
</gene>
<evidence type="ECO:0000313" key="17">
    <source>
        <dbReference type="RefSeq" id="XP_050559475.1"/>
    </source>
</evidence>
<keyword evidence="10" id="KW-0539">Nucleus</keyword>
<evidence type="ECO:0000256" key="10">
    <source>
        <dbReference type="ARBA" id="ARBA00023242"/>
    </source>
</evidence>
<evidence type="ECO:0000256" key="12">
    <source>
        <dbReference type="PROSITE-ProRule" id="PRU01263"/>
    </source>
</evidence>
<evidence type="ECO:0000256" key="5">
    <source>
        <dbReference type="ARBA" id="ARBA00022771"/>
    </source>
</evidence>
<reference evidence="17" key="1">
    <citation type="submission" date="2025-08" db="UniProtKB">
        <authorList>
            <consortium name="RefSeq"/>
        </authorList>
    </citation>
    <scope>IDENTIFICATION</scope>
    <source>
        <tissue evidence="17">Whole larval tissue</tissue>
    </source>
</reference>
<keyword evidence="4" id="KW-0677">Repeat</keyword>
<keyword evidence="3 12" id="KW-0479">Metal-binding</keyword>
<organism evidence="16 17">
    <name type="scientific">Spodoptera frugiperda</name>
    <name type="common">Fall armyworm</name>
    <dbReference type="NCBI Taxonomy" id="7108"/>
    <lineage>
        <taxon>Eukaryota</taxon>
        <taxon>Metazoa</taxon>
        <taxon>Ecdysozoa</taxon>
        <taxon>Arthropoda</taxon>
        <taxon>Hexapoda</taxon>
        <taxon>Insecta</taxon>
        <taxon>Pterygota</taxon>
        <taxon>Neoptera</taxon>
        <taxon>Endopterygota</taxon>
        <taxon>Lepidoptera</taxon>
        <taxon>Glossata</taxon>
        <taxon>Ditrysia</taxon>
        <taxon>Noctuoidea</taxon>
        <taxon>Noctuidae</taxon>
        <taxon>Amphipyrinae</taxon>
        <taxon>Spodoptera</taxon>
    </lineage>
</organism>
<dbReference type="SMART" id="SM00868">
    <property type="entry name" value="zf-AD"/>
    <property type="match status" value="1"/>
</dbReference>
<dbReference type="RefSeq" id="XP_050559475.1">
    <property type="nucleotide sequence ID" value="XM_050703518.1"/>
</dbReference>
<protein>
    <submittedName>
        <fullName evidence="17">Zinc finger protein 850 isoform X3</fullName>
    </submittedName>
</protein>
<dbReference type="Pfam" id="PF07776">
    <property type="entry name" value="zf-AD"/>
    <property type="match status" value="1"/>
</dbReference>
<evidence type="ECO:0000256" key="13">
    <source>
        <dbReference type="SAM" id="MobiDB-lite"/>
    </source>
</evidence>
<keyword evidence="6 12" id="KW-0862">Zinc</keyword>
<name>A0A9R0F561_SPOFR</name>
<sequence>MDTWNCCRTCLSVESLHPIFQYENHHEKYSEVIFSATGLKVEYNDTLPQQMCTTCINFINTSYKFRKKCEEAYQSLLSRLNDNPICSVKLETDIFPPDNDSKISIDITHLVNDFNNHDNGINDFTLYDDIEKQEEDLIYDSKDQELNDKDIENNCKRKTRSKKSDKPVKRTLRRKKEDGDKKTGVKEEIECEYCHKILTSKLSLRNHYKIHTGFDVVCEHCGKKFITRRLLLMHCRAKHGYEKTDKCSFCDYRASNAEQVKIHERLHTGEKPFVCAECGAGFHRKSSYLQHVAIHLPDKNVQVRSTLTLTRVYYTHRKSSYLQHVAIHLPDKNVQVRSTLTLTRVYYTHRKSSYLQHVAIHLPDKNVQVRSTLTLTRVYYTHRKSSYLQHVAIHLPDKNVQVRSTLTLTRVYYTHRKSSYLQHVAIHLPDKNVQVRSTLTLTRVYYTHRKSSYLQHVAIHLPDKNVQVRSTLTLTRVYYTHRKSSYLQHVAIHLPDKNVQVRSTLTLTRVYYTHRKSSYLQHVAIHLPDKNVQVRSTLTLTRVYYTHRKSSYLQHVAIHLPDKNVQCDQCPARFKSVTLMRIHKNRHKAPQYSFKCRICQNTFVRRRNAVRHLLRIHAVQAGPQHIDRLKIA</sequence>
<feature type="binding site" evidence="12">
    <location>
        <position position="52"/>
    </location>
    <ligand>
        <name>Zn(2+)</name>
        <dbReference type="ChEBI" id="CHEBI:29105"/>
    </ligand>
</feature>
<feature type="region of interest" description="Disordered" evidence="13">
    <location>
        <begin position="150"/>
        <end position="179"/>
    </location>
</feature>
<dbReference type="Gene3D" id="3.30.160.60">
    <property type="entry name" value="Classic Zinc Finger"/>
    <property type="match status" value="4"/>
</dbReference>
<dbReference type="GeneID" id="118278661"/>
<evidence type="ECO:0000256" key="7">
    <source>
        <dbReference type="ARBA" id="ARBA00023015"/>
    </source>
</evidence>
<evidence type="ECO:0000259" key="14">
    <source>
        <dbReference type="PROSITE" id="PS50157"/>
    </source>
</evidence>
<feature type="binding site" evidence="12">
    <location>
        <position position="55"/>
    </location>
    <ligand>
        <name>Zn(2+)</name>
        <dbReference type="ChEBI" id="CHEBI:29105"/>
    </ligand>
</feature>
<dbReference type="PROSITE" id="PS00028">
    <property type="entry name" value="ZINC_FINGER_C2H2_1"/>
    <property type="match status" value="5"/>
</dbReference>
<keyword evidence="7" id="KW-0805">Transcription regulation</keyword>
<feature type="domain" description="C2H2-type" evidence="14">
    <location>
        <begin position="594"/>
        <end position="622"/>
    </location>
</feature>
<dbReference type="PROSITE" id="PS51915">
    <property type="entry name" value="ZAD"/>
    <property type="match status" value="1"/>
</dbReference>
<proteinExistence type="predicted"/>
<comment type="function">
    <text evidence="1">May be involved in transcriptional regulation.</text>
</comment>
<dbReference type="GO" id="GO:0008270">
    <property type="term" value="F:zinc ion binding"/>
    <property type="evidence" value="ECO:0007669"/>
    <property type="project" value="UniProtKB-UniRule"/>
</dbReference>
<keyword evidence="8" id="KW-0238">DNA-binding</keyword>
<evidence type="ECO:0000256" key="3">
    <source>
        <dbReference type="ARBA" id="ARBA00022723"/>
    </source>
</evidence>
<feature type="binding site" evidence="12">
    <location>
        <position position="7"/>
    </location>
    <ligand>
        <name>Zn(2+)</name>
        <dbReference type="ChEBI" id="CHEBI:29105"/>
    </ligand>
</feature>
<accession>A0A9R0F561</accession>
<keyword evidence="5 11" id="KW-0863">Zinc-finger</keyword>
<dbReference type="SUPFAM" id="SSF57667">
    <property type="entry name" value="beta-beta-alpha zinc fingers"/>
    <property type="match status" value="3"/>
</dbReference>
<feature type="domain" description="C2H2-type" evidence="14">
    <location>
        <begin position="189"/>
        <end position="213"/>
    </location>
</feature>
<evidence type="ECO:0000256" key="9">
    <source>
        <dbReference type="ARBA" id="ARBA00023163"/>
    </source>
</evidence>
<keyword evidence="9" id="KW-0804">Transcription</keyword>
<dbReference type="Gene3D" id="3.40.1800.20">
    <property type="match status" value="1"/>
</dbReference>
<feature type="binding site" evidence="12">
    <location>
        <position position="10"/>
    </location>
    <ligand>
        <name>Zn(2+)</name>
        <dbReference type="ChEBI" id="CHEBI:29105"/>
    </ligand>
</feature>
<feature type="domain" description="C2H2-type" evidence="14">
    <location>
        <begin position="245"/>
        <end position="272"/>
    </location>
</feature>
<dbReference type="AlphaFoldDB" id="A0A9R0F561"/>
<feature type="domain" description="C2H2-type" evidence="14">
    <location>
        <begin position="216"/>
        <end position="244"/>
    </location>
</feature>
<dbReference type="GO" id="GO:0005634">
    <property type="term" value="C:nucleus"/>
    <property type="evidence" value="ECO:0007669"/>
    <property type="project" value="UniProtKB-SubCell"/>
</dbReference>
<feature type="domain" description="C2H2-type" evidence="14">
    <location>
        <begin position="273"/>
        <end position="300"/>
    </location>
</feature>
<evidence type="ECO:0000256" key="8">
    <source>
        <dbReference type="ARBA" id="ARBA00023125"/>
    </source>
</evidence>
<comment type="subcellular location">
    <subcellularLocation>
        <location evidence="2">Nucleus</location>
    </subcellularLocation>
</comment>
<dbReference type="SMART" id="SM00355">
    <property type="entry name" value="ZnF_C2H2"/>
    <property type="match status" value="6"/>
</dbReference>
<dbReference type="SUPFAM" id="SSF57716">
    <property type="entry name" value="Glucocorticoid receptor-like (DNA-binding domain)"/>
    <property type="match status" value="1"/>
</dbReference>
<evidence type="ECO:0000256" key="2">
    <source>
        <dbReference type="ARBA" id="ARBA00004123"/>
    </source>
</evidence>
<keyword evidence="16" id="KW-1185">Reference proteome</keyword>
<dbReference type="InterPro" id="IPR013087">
    <property type="entry name" value="Znf_C2H2_type"/>
</dbReference>
<evidence type="ECO:0000313" key="16">
    <source>
        <dbReference type="Proteomes" id="UP000829999"/>
    </source>
</evidence>